<organism evidence="1 2">
    <name type="scientific">Hoyosella subflava (strain DSM 45089 / JCM 17490 / NBRC 109087 / DQS3-9A1)</name>
    <name type="common">Amycolicicoccus subflavus</name>
    <dbReference type="NCBI Taxonomy" id="443218"/>
    <lineage>
        <taxon>Bacteria</taxon>
        <taxon>Bacillati</taxon>
        <taxon>Actinomycetota</taxon>
        <taxon>Actinomycetes</taxon>
        <taxon>Mycobacteriales</taxon>
        <taxon>Hoyosellaceae</taxon>
        <taxon>Hoyosella</taxon>
    </lineage>
</organism>
<gene>
    <name evidence="1" type="ordered locus">AS9A_4499</name>
</gene>
<sequence>MGENTFTVSRSATIGAPPTTVYELLSNFHNWPKWSPWEELDPNMERNFSGAEAGEGAEYSWSGNKKAGKGRMRIIEAITPSKVRIALTFVKPFKSENTTSFTITRKGDNSEVTWTMVGAKSIFSRVMVLFGGMDKMIGKDFEKGLAKLKREAERL</sequence>
<keyword evidence="2" id="KW-1185">Reference proteome</keyword>
<dbReference type="CDD" id="cd07818">
    <property type="entry name" value="SRPBCC_1"/>
    <property type="match status" value="1"/>
</dbReference>
<dbReference type="Proteomes" id="UP000009235">
    <property type="component" value="Chromosome"/>
</dbReference>
<dbReference type="SUPFAM" id="SSF55961">
    <property type="entry name" value="Bet v1-like"/>
    <property type="match status" value="1"/>
</dbReference>
<dbReference type="RefSeq" id="WP_013809279.1">
    <property type="nucleotide sequence ID" value="NC_015564.1"/>
</dbReference>
<dbReference type="HOGENOM" id="CLU_104147_0_0_11"/>
<dbReference type="Gene3D" id="3.30.530.20">
    <property type="match status" value="1"/>
</dbReference>
<dbReference type="InterPro" id="IPR023393">
    <property type="entry name" value="START-like_dom_sf"/>
</dbReference>
<proteinExistence type="predicted"/>
<dbReference type="AlphaFoldDB" id="F6ENS4"/>
<evidence type="ECO:0000313" key="2">
    <source>
        <dbReference type="Proteomes" id="UP000009235"/>
    </source>
</evidence>
<reference evidence="1 2" key="1">
    <citation type="journal article" date="2011" name="J. Bacteriol.">
        <title>Complete genome sequence of Amycolicicoccus subflavus DQS3-9A1T, an actinomycete isolated from crude oil-polluted soil.</title>
        <authorList>
            <person name="Cai M."/>
            <person name="Chen W.M."/>
            <person name="Nie Y."/>
            <person name="Chi C.Q."/>
            <person name="Wang Y.N."/>
            <person name="Tang Y.Q."/>
            <person name="Li G.Y."/>
            <person name="Wu X.L."/>
        </authorList>
    </citation>
    <scope>NUCLEOTIDE SEQUENCE [LARGE SCALE GENOMIC DNA]</scope>
    <source>
        <strain evidence="2">DSM 45089 / DQS3-9A1</strain>
    </source>
</reference>
<dbReference type="EMBL" id="CP002786">
    <property type="protein sequence ID" value="AEF42931.1"/>
    <property type="molecule type" value="Genomic_DNA"/>
</dbReference>
<dbReference type="OrthoDB" id="5182747at2"/>
<evidence type="ECO:0000313" key="1">
    <source>
        <dbReference type="EMBL" id="AEF42931.1"/>
    </source>
</evidence>
<accession>F6ENS4</accession>
<name>F6ENS4_HOYSD</name>
<protein>
    <submittedName>
        <fullName evidence="1">Uncharacterized protein</fullName>
    </submittedName>
</protein>
<dbReference type="eggNOG" id="COG3832">
    <property type="taxonomic scope" value="Bacteria"/>
</dbReference>
<dbReference type="InterPro" id="IPR019587">
    <property type="entry name" value="Polyketide_cyclase/dehydratase"/>
</dbReference>
<dbReference type="KEGG" id="asd:AS9A_4499"/>
<dbReference type="Pfam" id="PF10604">
    <property type="entry name" value="Polyketide_cyc2"/>
    <property type="match status" value="1"/>
</dbReference>